<evidence type="ECO:0000313" key="3">
    <source>
        <dbReference type="Proteomes" id="UP001470230"/>
    </source>
</evidence>
<evidence type="ECO:0000256" key="1">
    <source>
        <dbReference type="SAM" id="Phobius"/>
    </source>
</evidence>
<keyword evidence="1" id="KW-1133">Transmembrane helix</keyword>
<reference evidence="2 3" key="1">
    <citation type="submission" date="2024-04" db="EMBL/GenBank/DDBJ databases">
        <title>Tritrichomonas musculus Genome.</title>
        <authorList>
            <person name="Alves-Ferreira E."/>
            <person name="Grigg M."/>
            <person name="Lorenzi H."/>
            <person name="Galac M."/>
        </authorList>
    </citation>
    <scope>NUCLEOTIDE SEQUENCE [LARGE SCALE GENOMIC DNA]</scope>
    <source>
        <strain evidence="2 3">EAF2021</strain>
    </source>
</reference>
<dbReference type="Proteomes" id="UP001470230">
    <property type="component" value="Unassembled WGS sequence"/>
</dbReference>
<accession>A0ABR2LAX7</accession>
<proteinExistence type="predicted"/>
<gene>
    <name evidence="2" type="ORF">M9Y10_002791</name>
</gene>
<name>A0ABR2LAX7_9EUKA</name>
<keyword evidence="3" id="KW-1185">Reference proteome</keyword>
<keyword evidence="1" id="KW-0472">Membrane</keyword>
<organism evidence="2 3">
    <name type="scientific">Tritrichomonas musculus</name>
    <dbReference type="NCBI Taxonomy" id="1915356"/>
    <lineage>
        <taxon>Eukaryota</taxon>
        <taxon>Metamonada</taxon>
        <taxon>Parabasalia</taxon>
        <taxon>Tritrichomonadida</taxon>
        <taxon>Tritrichomonadidae</taxon>
        <taxon>Tritrichomonas</taxon>
    </lineage>
</organism>
<feature type="transmembrane region" description="Helical" evidence="1">
    <location>
        <begin position="81"/>
        <end position="103"/>
    </location>
</feature>
<comment type="caution">
    <text evidence="2">The sequence shown here is derived from an EMBL/GenBank/DDBJ whole genome shotgun (WGS) entry which is preliminary data.</text>
</comment>
<dbReference type="EMBL" id="JAPFFF010000001">
    <property type="protein sequence ID" value="KAK8900464.1"/>
    <property type="molecule type" value="Genomic_DNA"/>
</dbReference>
<protein>
    <submittedName>
        <fullName evidence="2">Uncharacterized protein</fullName>
    </submittedName>
</protein>
<evidence type="ECO:0000313" key="2">
    <source>
        <dbReference type="EMBL" id="KAK8900464.1"/>
    </source>
</evidence>
<sequence>MKKGNKPKRKSNSRQQNNIINITNTNVTIINNNNTINNTNYIIPNKNDQETSPFIKNHRRNYPFLNEINKNARKKPNGRRWSPFAIGFFVLLFFISASAYRLIQNNLPIPVESTIHLHAQKFFSGNSQSILNLKELPSLLNSYRKHTKQNNYSLIEGIIAIKLFNLRVLLLSESKNSTSFYSFLFPWTIMH</sequence>
<keyword evidence="1" id="KW-0812">Transmembrane</keyword>